<sequence>MFSKEDEEASRPLADRVDESEEENDAVASQEQRRKGQRSKYFTWIGAVVSLVAMSMISMRFGAHMARSSSTGLDASCAEHTTQWSPVLRDVGIRYEWKEFNGSFMQENIYRKAGSPEVDAAWEALGVDYRAGPISTEDGLASGLDDTFVQRNERYGSGFLVNVEGMHHLHCLNLLRKSLYFNYDRYKKMGTHAFSNEEDILRLHITHCLDIIRQTLMCNVDTGVLGQVWAGSHAPAAFPDFNTKHRCKNYDDVKRWAEKLQAPPPDSTPPDYLKAPGSEDIIPEIP</sequence>
<comment type="caution">
    <text evidence="4">The sequence shown here is derived from an EMBL/GenBank/DDBJ whole genome shotgun (WGS) entry which is preliminary data.</text>
</comment>
<dbReference type="EMBL" id="JAGPXD010000006">
    <property type="protein sequence ID" value="KAH7350181.1"/>
    <property type="molecule type" value="Genomic_DNA"/>
</dbReference>
<name>A0A8K0X116_9PEZI</name>
<evidence type="ECO:0000313" key="5">
    <source>
        <dbReference type="Proteomes" id="UP000813385"/>
    </source>
</evidence>
<keyword evidence="5" id="KW-1185">Reference proteome</keyword>
<keyword evidence="3" id="KW-0812">Transmembrane</keyword>
<dbReference type="Proteomes" id="UP000813385">
    <property type="component" value="Unassembled WGS sequence"/>
</dbReference>
<evidence type="ECO:0000313" key="4">
    <source>
        <dbReference type="EMBL" id="KAH7350181.1"/>
    </source>
</evidence>
<dbReference type="InterPro" id="IPR021765">
    <property type="entry name" value="UstYa-like"/>
</dbReference>
<proteinExistence type="inferred from homology"/>
<evidence type="ECO:0000256" key="1">
    <source>
        <dbReference type="ARBA" id="ARBA00035112"/>
    </source>
</evidence>
<accession>A0A8K0X116</accession>
<feature type="region of interest" description="Disordered" evidence="2">
    <location>
        <begin position="1"/>
        <end position="32"/>
    </location>
</feature>
<dbReference type="OrthoDB" id="3687641at2759"/>
<dbReference type="Pfam" id="PF11807">
    <property type="entry name" value="UstYa"/>
    <property type="match status" value="1"/>
</dbReference>
<dbReference type="AlphaFoldDB" id="A0A8K0X116"/>
<evidence type="ECO:0000256" key="2">
    <source>
        <dbReference type="SAM" id="MobiDB-lite"/>
    </source>
</evidence>
<feature type="region of interest" description="Disordered" evidence="2">
    <location>
        <begin position="259"/>
        <end position="286"/>
    </location>
</feature>
<evidence type="ECO:0008006" key="6">
    <source>
        <dbReference type="Google" id="ProtNLM"/>
    </source>
</evidence>
<organism evidence="4 5">
    <name type="scientific">Plectosphaerella cucumerina</name>
    <dbReference type="NCBI Taxonomy" id="40658"/>
    <lineage>
        <taxon>Eukaryota</taxon>
        <taxon>Fungi</taxon>
        <taxon>Dikarya</taxon>
        <taxon>Ascomycota</taxon>
        <taxon>Pezizomycotina</taxon>
        <taxon>Sordariomycetes</taxon>
        <taxon>Hypocreomycetidae</taxon>
        <taxon>Glomerellales</taxon>
        <taxon>Plectosphaerellaceae</taxon>
        <taxon>Plectosphaerella</taxon>
    </lineage>
</organism>
<protein>
    <recommendedName>
        <fullName evidence="6">Tat pathway signal sequence</fullName>
    </recommendedName>
</protein>
<keyword evidence="3" id="KW-0472">Membrane</keyword>
<feature type="transmembrane region" description="Helical" evidence="3">
    <location>
        <begin position="41"/>
        <end position="61"/>
    </location>
</feature>
<dbReference type="GO" id="GO:0043386">
    <property type="term" value="P:mycotoxin biosynthetic process"/>
    <property type="evidence" value="ECO:0007669"/>
    <property type="project" value="InterPro"/>
</dbReference>
<evidence type="ECO:0000256" key="3">
    <source>
        <dbReference type="SAM" id="Phobius"/>
    </source>
</evidence>
<keyword evidence="3" id="KW-1133">Transmembrane helix</keyword>
<comment type="similarity">
    <text evidence="1">Belongs to the ustYa family.</text>
</comment>
<reference evidence="4" key="1">
    <citation type="journal article" date="2021" name="Nat. Commun.">
        <title>Genetic determinants of endophytism in the Arabidopsis root mycobiome.</title>
        <authorList>
            <person name="Mesny F."/>
            <person name="Miyauchi S."/>
            <person name="Thiergart T."/>
            <person name="Pickel B."/>
            <person name="Atanasova L."/>
            <person name="Karlsson M."/>
            <person name="Huettel B."/>
            <person name="Barry K.W."/>
            <person name="Haridas S."/>
            <person name="Chen C."/>
            <person name="Bauer D."/>
            <person name="Andreopoulos W."/>
            <person name="Pangilinan J."/>
            <person name="LaButti K."/>
            <person name="Riley R."/>
            <person name="Lipzen A."/>
            <person name="Clum A."/>
            <person name="Drula E."/>
            <person name="Henrissat B."/>
            <person name="Kohler A."/>
            <person name="Grigoriev I.V."/>
            <person name="Martin F.M."/>
            <person name="Hacquard S."/>
        </authorList>
    </citation>
    <scope>NUCLEOTIDE SEQUENCE</scope>
    <source>
        <strain evidence="4">MPI-CAGE-AT-0016</strain>
    </source>
</reference>
<dbReference type="PANTHER" id="PTHR33365:SF13">
    <property type="entry name" value="TAT PATHWAY SIGNAL SEQUENCE"/>
    <property type="match status" value="1"/>
</dbReference>
<gene>
    <name evidence="4" type="ORF">B0T11DRAFT_343299</name>
</gene>
<dbReference type="PANTHER" id="PTHR33365">
    <property type="entry name" value="YALI0B05434P"/>
    <property type="match status" value="1"/>
</dbReference>